<evidence type="ECO:0000259" key="1">
    <source>
        <dbReference type="Pfam" id="PF13490"/>
    </source>
</evidence>
<dbReference type="Pfam" id="PF13490">
    <property type="entry name" value="zf-HC2"/>
    <property type="match status" value="1"/>
</dbReference>
<dbReference type="KEGG" id="bsol:FSW04_08800"/>
<evidence type="ECO:0000313" key="2">
    <source>
        <dbReference type="EMBL" id="QEC50706.1"/>
    </source>
</evidence>
<dbReference type="AlphaFoldDB" id="A0A5B8UC26"/>
<dbReference type="Proteomes" id="UP000321805">
    <property type="component" value="Chromosome"/>
</dbReference>
<organism evidence="2 3">
    <name type="scientific">Baekduia soli</name>
    <dbReference type="NCBI Taxonomy" id="496014"/>
    <lineage>
        <taxon>Bacteria</taxon>
        <taxon>Bacillati</taxon>
        <taxon>Actinomycetota</taxon>
        <taxon>Thermoleophilia</taxon>
        <taxon>Solirubrobacterales</taxon>
        <taxon>Baekduiaceae</taxon>
        <taxon>Baekduia</taxon>
    </lineage>
</organism>
<reference evidence="2 3" key="1">
    <citation type="journal article" date="2018" name="J. Microbiol.">
        <title>Baekduia soli gen. nov., sp. nov., a novel bacterium isolated from the soil of Baekdu Mountain and proposal of a novel family name, Baekduiaceae fam. nov.</title>
        <authorList>
            <person name="An D.S."/>
            <person name="Siddiqi M.Z."/>
            <person name="Kim K.H."/>
            <person name="Yu H.S."/>
            <person name="Im W.T."/>
        </authorList>
    </citation>
    <scope>NUCLEOTIDE SEQUENCE [LARGE SCALE GENOMIC DNA]</scope>
    <source>
        <strain evidence="2 3">BR7-21</strain>
    </source>
</reference>
<name>A0A5B8UC26_9ACTN</name>
<gene>
    <name evidence="2" type="ORF">FSW04_08800</name>
</gene>
<accession>A0A5B8UC26</accession>
<proteinExistence type="predicted"/>
<evidence type="ECO:0000313" key="3">
    <source>
        <dbReference type="Proteomes" id="UP000321805"/>
    </source>
</evidence>
<dbReference type="InterPro" id="IPR041916">
    <property type="entry name" value="Anti_sigma_zinc_sf"/>
</dbReference>
<feature type="domain" description="Putative zinc-finger" evidence="1">
    <location>
        <begin position="3"/>
        <end position="36"/>
    </location>
</feature>
<dbReference type="OrthoDB" id="129419at2"/>
<dbReference type="Gene3D" id="1.10.10.1320">
    <property type="entry name" value="Anti-sigma factor, zinc-finger domain"/>
    <property type="match status" value="1"/>
</dbReference>
<dbReference type="InterPro" id="IPR027383">
    <property type="entry name" value="Znf_put"/>
</dbReference>
<sequence>MSCRELVELVTTYLDGGLSDRDRARFEAHIAACEHCTAYLEQIRDTIRLTGELVPEGLAPEMERDLLDAFRDWKAGGA</sequence>
<protein>
    <submittedName>
        <fullName evidence="2">Anti-sigma factor</fullName>
    </submittedName>
</protein>
<dbReference type="EMBL" id="CP042430">
    <property type="protein sequence ID" value="QEC50706.1"/>
    <property type="molecule type" value="Genomic_DNA"/>
</dbReference>
<keyword evidence="3" id="KW-1185">Reference proteome</keyword>